<protein>
    <recommendedName>
        <fullName evidence="6">Zn(2)-C6 fungal-type domain-containing protein</fullName>
    </recommendedName>
</protein>
<keyword evidence="3" id="KW-0804">Transcription</keyword>
<dbReference type="Proteomes" id="UP000326532">
    <property type="component" value="Unassembled WGS sequence"/>
</dbReference>
<dbReference type="GO" id="GO:0045944">
    <property type="term" value="P:positive regulation of transcription by RNA polymerase II"/>
    <property type="evidence" value="ECO:0007669"/>
    <property type="project" value="TreeGrafter"/>
</dbReference>
<dbReference type="CDD" id="cd00067">
    <property type="entry name" value="GAL4"/>
    <property type="match status" value="1"/>
</dbReference>
<dbReference type="GO" id="GO:0000976">
    <property type="term" value="F:transcription cis-regulatory region binding"/>
    <property type="evidence" value="ECO:0007669"/>
    <property type="project" value="TreeGrafter"/>
</dbReference>
<sequence length="654" mass="74015">MSSPHRTSQRQVGRALASSQNGTTTPGREHQRSRKGCPECRKRKIKCDERKPECGQCRRSGRVCRIIDSLFRPHTYSFLASSSSQRTIRLATEAPSIERPRARTATPESPPQQGGSDPIHSTARTLESRHAQDLYDDENALVDVSYHVGLAPPAEPSPQALVNTSIQHEQEAAGSGPLTNDSCALLNATPESVDRDRYEIAFFLRYFSEEPGRWMDVCCDHPYFSEQVVILSSICPLVRYAAVALAAKQLGYMKKPECAVRQTQNHKSMLQAFSESSLDFLWYGAKYYDKAIQILAQQLSREERSTSHLSPYGVYQTGLTPQSNDLSLLGDYDSTATTLQVLAACMLCQYEDLSATMRAWSGHLHGIYKLLRPYLSDTINIPTAVHVPQPMKAINAVYWFFALNDMLDGYVNKRNTRLDFRKVFMWRRMGLPLDDSGNLMPSYIDEAHAETILFKALIRLMCQLVNSDMGNSVEWNAINEQFDRWQAILPLSFSSTISWPPFAGSDVAQQATPSELFIHESWFPRDVCAISMAFYHMGRMLLLIHRPVEAFLRNSHNNPDLLTAYHTLQQDLRRHAMEIFAIARGSPNSTVRKYLLQPLYVAGRCLADTGERQELLGILQQIDDDLGVFTDYRQKDLSEEWGIPYKPAEKDIVP</sequence>
<dbReference type="VEuPathDB" id="FungiDB:BDV34DRAFT_212911"/>
<keyword evidence="2" id="KW-0238">DNA-binding</keyword>
<dbReference type="PROSITE" id="PS00463">
    <property type="entry name" value="ZN2_CY6_FUNGAL_1"/>
    <property type="match status" value="1"/>
</dbReference>
<dbReference type="InterPro" id="IPR001138">
    <property type="entry name" value="Zn2Cys6_DnaBD"/>
</dbReference>
<dbReference type="Gene3D" id="4.10.240.10">
    <property type="entry name" value="Zn(2)-C6 fungal-type DNA-binding domain"/>
    <property type="match status" value="1"/>
</dbReference>
<dbReference type="SUPFAM" id="SSF57701">
    <property type="entry name" value="Zn2/Cys6 DNA-binding domain"/>
    <property type="match status" value="1"/>
</dbReference>
<feature type="region of interest" description="Disordered" evidence="5">
    <location>
        <begin position="92"/>
        <end position="121"/>
    </location>
</feature>
<keyword evidence="1" id="KW-0805">Transcription regulation</keyword>
<proteinExistence type="predicted"/>
<evidence type="ECO:0000313" key="8">
    <source>
        <dbReference type="Proteomes" id="UP000326532"/>
    </source>
</evidence>
<keyword evidence="8" id="KW-1185">Reference proteome</keyword>
<dbReference type="GO" id="GO:0008270">
    <property type="term" value="F:zinc ion binding"/>
    <property type="evidence" value="ECO:0007669"/>
    <property type="project" value="InterPro"/>
</dbReference>
<dbReference type="GO" id="GO:0005634">
    <property type="term" value="C:nucleus"/>
    <property type="evidence" value="ECO:0007669"/>
    <property type="project" value="TreeGrafter"/>
</dbReference>
<name>A0A5N6DL41_ASPPA</name>
<dbReference type="EMBL" id="ML734968">
    <property type="protein sequence ID" value="KAB8205811.1"/>
    <property type="molecule type" value="Genomic_DNA"/>
</dbReference>
<evidence type="ECO:0000256" key="5">
    <source>
        <dbReference type="SAM" id="MobiDB-lite"/>
    </source>
</evidence>
<keyword evidence="4" id="KW-0539">Nucleus</keyword>
<dbReference type="OMA" id="ACILCQY"/>
<dbReference type="PROSITE" id="PS50048">
    <property type="entry name" value="ZN2_CY6_FUNGAL_2"/>
    <property type="match status" value="1"/>
</dbReference>
<dbReference type="PANTHER" id="PTHR37534:SF9">
    <property type="entry name" value="ZN(II)2CYS6 TRANSCRIPTION FACTOR (EUROFUNG)"/>
    <property type="match status" value="1"/>
</dbReference>
<evidence type="ECO:0000313" key="7">
    <source>
        <dbReference type="EMBL" id="KAB8205811.1"/>
    </source>
</evidence>
<feature type="domain" description="Zn(2)-C6 fungal-type" evidence="6">
    <location>
        <begin position="36"/>
        <end position="66"/>
    </location>
</feature>
<evidence type="ECO:0000259" key="6">
    <source>
        <dbReference type="PROSITE" id="PS50048"/>
    </source>
</evidence>
<dbReference type="InterPro" id="IPR036864">
    <property type="entry name" value="Zn2-C6_fun-type_DNA-bd_sf"/>
</dbReference>
<dbReference type="PANTHER" id="PTHR37534">
    <property type="entry name" value="TRANSCRIPTIONAL ACTIVATOR PROTEIN UGA3"/>
    <property type="match status" value="1"/>
</dbReference>
<dbReference type="Pfam" id="PF00172">
    <property type="entry name" value="Zn_clus"/>
    <property type="match status" value="1"/>
</dbReference>
<organism evidence="7 8">
    <name type="scientific">Aspergillus parasiticus</name>
    <dbReference type="NCBI Taxonomy" id="5067"/>
    <lineage>
        <taxon>Eukaryota</taxon>
        <taxon>Fungi</taxon>
        <taxon>Dikarya</taxon>
        <taxon>Ascomycota</taxon>
        <taxon>Pezizomycotina</taxon>
        <taxon>Eurotiomycetes</taxon>
        <taxon>Eurotiomycetidae</taxon>
        <taxon>Eurotiales</taxon>
        <taxon>Aspergillaceae</taxon>
        <taxon>Aspergillus</taxon>
        <taxon>Aspergillus subgen. Circumdati</taxon>
    </lineage>
</organism>
<feature type="region of interest" description="Disordered" evidence="5">
    <location>
        <begin position="1"/>
        <end position="42"/>
    </location>
</feature>
<evidence type="ECO:0000256" key="1">
    <source>
        <dbReference type="ARBA" id="ARBA00023015"/>
    </source>
</evidence>
<evidence type="ECO:0000256" key="2">
    <source>
        <dbReference type="ARBA" id="ARBA00023125"/>
    </source>
</evidence>
<reference evidence="7 8" key="1">
    <citation type="submission" date="2019-04" db="EMBL/GenBank/DDBJ databases">
        <title>Fungal friends and foes A comparative genomics study of 23 Aspergillus species from section Flavi.</title>
        <authorList>
            <consortium name="DOE Joint Genome Institute"/>
            <person name="Kjaerbolling I."/>
            <person name="Vesth T.C."/>
            <person name="Frisvad J.C."/>
            <person name="Nybo J.L."/>
            <person name="Theobald S."/>
            <person name="Kildgaard S."/>
            <person name="Petersen T.I."/>
            <person name="Kuo A."/>
            <person name="Sato A."/>
            <person name="Lyhne E.K."/>
            <person name="Kogle M.E."/>
            <person name="Wiebenga A."/>
            <person name="Kun R.S."/>
            <person name="Lubbers R.J."/>
            <person name="Makela M.R."/>
            <person name="Barry K."/>
            <person name="Chovatia M."/>
            <person name="Clum A."/>
            <person name="Daum C."/>
            <person name="Haridas S."/>
            <person name="He G."/>
            <person name="LaButti K."/>
            <person name="Lipzen A."/>
            <person name="Mondo S."/>
            <person name="Pangilinan J."/>
            <person name="Riley R."/>
            <person name="Salamov A."/>
            <person name="Simmons B.A."/>
            <person name="Magnuson J.K."/>
            <person name="Henrissat B."/>
            <person name="Mortensen U.H."/>
            <person name="Larsen T.O."/>
            <person name="De vries R.P."/>
            <person name="Grigoriev I.V."/>
            <person name="Machida M."/>
            <person name="Baker S.E."/>
            <person name="Andersen M.R."/>
        </authorList>
    </citation>
    <scope>NUCLEOTIDE SEQUENCE [LARGE SCALE GENOMIC DNA]</scope>
    <source>
        <strain evidence="7 8">CBS 117618</strain>
    </source>
</reference>
<evidence type="ECO:0000256" key="4">
    <source>
        <dbReference type="ARBA" id="ARBA00023242"/>
    </source>
</evidence>
<evidence type="ECO:0000256" key="3">
    <source>
        <dbReference type="ARBA" id="ARBA00023163"/>
    </source>
</evidence>
<feature type="compositionally biased region" description="Polar residues" evidence="5">
    <location>
        <begin position="1"/>
        <end position="26"/>
    </location>
</feature>
<dbReference type="GO" id="GO:0000981">
    <property type="term" value="F:DNA-binding transcription factor activity, RNA polymerase II-specific"/>
    <property type="evidence" value="ECO:0007669"/>
    <property type="project" value="InterPro"/>
</dbReference>
<accession>A0A5N6DL41</accession>
<gene>
    <name evidence="7" type="ORF">BDV34DRAFT_212911</name>
</gene>
<dbReference type="SMART" id="SM00066">
    <property type="entry name" value="GAL4"/>
    <property type="match status" value="1"/>
</dbReference>
<dbReference type="AlphaFoldDB" id="A0A5N6DL41"/>